<dbReference type="KEGG" id="vcy:IX92_06615"/>
<dbReference type="PANTHER" id="PTHR35565:SF3">
    <property type="entry name" value="TYPE VI SECRETION SYSTEM SHEATH PROTEIN TSSC1"/>
    <property type="match status" value="1"/>
</dbReference>
<organism evidence="4">
    <name type="scientific">Vibrio coralliilyticus</name>
    <dbReference type="NCBI Taxonomy" id="190893"/>
    <lineage>
        <taxon>Bacteria</taxon>
        <taxon>Pseudomonadati</taxon>
        <taxon>Pseudomonadota</taxon>
        <taxon>Gammaproteobacteria</taxon>
        <taxon>Vibrionales</taxon>
        <taxon>Vibrionaceae</taxon>
        <taxon>Vibrio</taxon>
    </lineage>
</organism>
<gene>
    <name evidence="5" type="primary">tssC</name>
    <name evidence="5" type="ORF">F0238_18050</name>
    <name evidence="3" type="ORF">IX92_06615</name>
    <name evidence="4" type="ORF">TW71_16215</name>
</gene>
<evidence type="ECO:0000313" key="5">
    <source>
        <dbReference type="EMBL" id="NOJ24634.1"/>
    </source>
</evidence>
<dbReference type="InterPro" id="IPR044031">
    <property type="entry name" value="TssC1_N"/>
</dbReference>
<proteinExistence type="predicted"/>
<dbReference type="OrthoDB" id="9764000at2"/>
<dbReference type="PANTHER" id="PTHR35565">
    <property type="entry name" value="CYTOPLASMIC PROTEIN-RELATED"/>
    <property type="match status" value="1"/>
</dbReference>
<dbReference type="eggNOG" id="COG3517">
    <property type="taxonomic scope" value="Bacteria"/>
</dbReference>
<dbReference type="RefSeq" id="WP_006962088.1">
    <property type="nucleotide sequence ID" value="NZ_CP009617.1"/>
</dbReference>
<evidence type="ECO:0000259" key="1">
    <source>
        <dbReference type="Pfam" id="PF05943"/>
    </source>
</evidence>
<dbReference type="Pfam" id="PF18945">
    <property type="entry name" value="VipB_2"/>
    <property type="match status" value="1"/>
</dbReference>
<dbReference type="STRING" id="190893.BA953_01805"/>
<dbReference type="InterPro" id="IPR010269">
    <property type="entry name" value="T6SS_TssC-like"/>
</dbReference>
<evidence type="ECO:0000313" key="3">
    <source>
        <dbReference type="EMBL" id="AIW18737.1"/>
    </source>
</evidence>
<feature type="domain" description="TssC1 C-terminal" evidence="2">
    <location>
        <begin position="381"/>
        <end position="490"/>
    </location>
</feature>
<feature type="domain" description="TssC1 N-terminal" evidence="1">
    <location>
        <begin position="64"/>
        <end position="371"/>
    </location>
</feature>
<reference evidence="3 6" key="1">
    <citation type="submission" date="2014-10" db="EMBL/GenBank/DDBJ databases">
        <title>The Complete Genome Sequence for the Shellfish Pathogen Vibrio coralliilyticus RE98 Isolated from a Shellfish Hatchery.</title>
        <authorList>
            <person name="Richards G.P."/>
            <person name="Bono J.L."/>
            <person name="Watson M.A."/>
            <person name="Needleman D.S."/>
        </authorList>
    </citation>
    <scope>NUCLEOTIDE SEQUENCE [LARGE SCALE GENOMIC DNA]</scope>
    <source>
        <strain evidence="3 6">RE98</strain>
    </source>
</reference>
<dbReference type="Proteomes" id="UP000576645">
    <property type="component" value="Unassembled WGS sequence"/>
</dbReference>
<evidence type="ECO:0000313" key="4">
    <source>
        <dbReference type="EMBL" id="KJY70414.1"/>
    </source>
</evidence>
<evidence type="ECO:0000313" key="6">
    <source>
        <dbReference type="Proteomes" id="UP000030081"/>
    </source>
</evidence>
<accession>A0A0A0SUZ7</accession>
<dbReference type="NCBIfam" id="TIGR03355">
    <property type="entry name" value="VI_chp_2"/>
    <property type="match status" value="1"/>
</dbReference>
<dbReference type="GeneID" id="93942245"/>
<reference evidence="5 7" key="3">
    <citation type="submission" date="2019-09" db="EMBL/GenBank/DDBJ databases">
        <title>Draft genome sequencing and comparative genomics of hatchery-associated Vibrios.</title>
        <authorList>
            <person name="Kehlet-Delgado H."/>
            <person name="Mueller R.S."/>
        </authorList>
    </citation>
    <scope>NUCLEOTIDE SEQUENCE [LARGE SCALE GENOMIC DNA]</scope>
    <source>
        <strain evidence="5 7">09-121-3</strain>
    </source>
</reference>
<dbReference type="EMBL" id="CP009617">
    <property type="protein sequence ID" value="AIW18737.1"/>
    <property type="molecule type" value="Genomic_DNA"/>
</dbReference>
<name>A0A0A0SUZ7_9VIBR</name>
<evidence type="ECO:0000313" key="7">
    <source>
        <dbReference type="Proteomes" id="UP000576645"/>
    </source>
</evidence>
<dbReference type="EMBL" id="VTXP01000010">
    <property type="protein sequence ID" value="NOJ24634.1"/>
    <property type="molecule type" value="Genomic_DNA"/>
</dbReference>
<evidence type="ECO:0000259" key="2">
    <source>
        <dbReference type="Pfam" id="PF18945"/>
    </source>
</evidence>
<sequence>MSTEAENQTQTEAAEGSLSFLDRAIEATTQTPADTTKELFSVLAEQALSGTVTWDKNVTKTIENAISEIDKKLSKQLSEVMQQKDLQKLEGSWRGLQKLVKESELGRDLKIKMVDFSQEELLDQFEDAPAIDRSPLFNAVYQGEFGTAGGEPYGTFIGDYEFSAKDEDVALLRYMGEVAAACHAPFVAAANAQMFEFNDFTTFDEGKPVAAGFDSPAYAAWNAFRESDDARYVTLTLPRTLARLPYGAKGLGTELFDYEELGTDMDGNPNPENNDQLVWSNAAYDLGLKMTQAYTASGWCTSIRGLDNGGKVENLPNLTYKTEAGDLVQQCPTEVNLTDEREKELSDLGFLPLVHYKNSNYGVFIGGQTTQKPKTYTDPDATANAAISARLPYIMASSRIAHYLKVMGRDKLGSNLEAPDIQRELQLWIDQYTNAGAIGNEQRAKTPLCESRIEVVEQPGRPGSYSAVAHLRPWLQLEELTTSVRMVAKIPG</sequence>
<dbReference type="Pfam" id="PF05943">
    <property type="entry name" value="VipB"/>
    <property type="match status" value="1"/>
</dbReference>
<reference evidence="4" key="2">
    <citation type="journal article" date="2015" name="BMC Genomics">
        <title>Genome mining reveals unlocked bioactive potential of marine Gram-negative bacteria.</title>
        <authorList>
            <person name="Machado H."/>
            <person name="Sonnenschein E.C."/>
            <person name="Melchiorsen J."/>
            <person name="Gram L."/>
        </authorList>
    </citation>
    <scope>NUCLEOTIDE SEQUENCE</scope>
    <source>
        <strain evidence="4">S2052</strain>
    </source>
</reference>
<keyword evidence="6" id="KW-1185">Reference proteome</keyword>
<dbReference type="AlphaFoldDB" id="A0A0A0SUZ7"/>
<protein>
    <submittedName>
        <fullName evidence="4">EvpB family type VI secretion protein</fullName>
    </submittedName>
    <submittedName>
        <fullName evidence="5">Type VI secretion system contractile sheath large subunit</fullName>
    </submittedName>
</protein>
<dbReference type="EMBL" id="JXXR01000017">
    <property type="protein sequence ID" value="KJY70414.1"/>
    <property type="molecule type" value="Genomic_DNA"/>
</dbReference>
<dbReference type="Proteomes" id="UP000030081">
    <property type="component" value="Chromosome 1"/>
</dbReference>
<dbReference type="InterPro" id="IPR044032">
    <property type="entry name" value="TssC1_C"/>
</dbReference>